<proteinExistence type="predicted"/>
<dbReference type="Gene3D" id="3.40.50.150">
    <property type="entry name" value="Vaccinia Virus protein VP39"/>
    <property type="match status" value="1"/>
</dbReference>
<feature type="domain" description="Methyltransferase type 11" evidence="1">
    <location>
        <begin position="30"/>
        <end position="111"/>
    </location>
</feature>
<evidence type="ECO:0000259" key="1">
    <source>
        <dbReference type="Pfam" id="PF08241"/>
    </source>
</evidence>
<sequence length="189" mass="22304">MALANITSVYRARLITSIYNKWIKGGEYVLDVGCGTGIVGYELQKNIKIKVHGCDIDKYLIVPIPFTKMNQVDKLPFENNTFNMVMFSDVLHHVEYENQEKLIMESLRVAKVVLLFELRPTPIGKLFDYLINKIHNPRMSIPFTYRTESEWKILFKKMRLKWEIEDVPTPRWYPFSHVAFKLTKKLVKF</sequence>
<protein>
    <recommendedName>
        <fullName evidence="1">Methyltransferase type 11 domain-containing protein</fullName>
    </recommendedName>
</protein>
<reference evidence="2 3" key="1">
    <citation type="journal article" date="2016" name="Nat. Commun.">
        <title>Thousands of microbial genomes shed light on interconnected biogeochemical processes in an aquifer system.</title>
        <authorList>
            <person name="Anantharaman K."/>
            <person name="Brown C.T."/>
            <person name="Hug L.A."/>
            <person name="Sharon I."/>
            <person name="Castelle C.J."/>
            <person name="Probst A.J."/>
            <person name="Thomas B.C."/>
            <person name="Singh A."/>
            <person name="Wilkins M.J."/>
            <person name="Karaoz U."/>
            <person name="Brodie E.L."/>
            <person name="Williams K.H."/>
            <person name="Hubbard S.S."/>
            <person name="Banfield J.F."/>
        </authorList>
    </citation>
    <scope>NUCLEOTIDE SEQUENCE [LARGE SCALE GENOMIC DNA]</scope>
</reference>
<comment type="caution">
    <text evidence="2">The sequence shown here is derived from an EMBL/GenBank/DDBJ whole genome shotgun (WGS) entry which is preliminary data.</text>
</comment>
<accession>A0A1F8BLC8</accession>
<dbReference type="GO" id="GO:0008757">
    <property type="term" value="F:S-adenosylmethionine-dependent methyltransferase activity"/>
    <property type="evidence" value="ECO:0007669"/>
    <property type="project" value="InterPro"/>
</dbReference>
<dbReference type="InterPro" id="IPR013216">
    <property type="entry name" value="Methyltransf_11"/>
</dbReference>
<dbReference type="STRING" id="1802521.A2893_04525"/>
<organism evidence="2 3">
    <name type="scientific">Candidatus Woesebacteria bacterium RIFCSPLOWO2_01_FULL_39_25</name>
    <dbReference type="NCBI Taxonomy" id="1802521"/>
    <lineage>
        <taxon>Bacteria</taxon>
        <taxon>Candidatus Woeseibacteriota</taxon>
    </lineage>
</organism>
<dbReference type="AlphaFoldDB" id="A0A1F8BLC8"/>
<dbReference type="Proteomes" id="UP000176725">
    <property type="component" value="Unassembled WGS sequence"/>
</dbReference>
<dbReference type="SUPFAM" id="SSF53335">
    <property type="entry name" value="S-adenosyl-L-methionine-dependent methyltransferases"/>
    <property type="match status" value="1"/>
</dbReference>
<name>A0A1F8BLC8_9BACT</name>
<dbReference type="InterPro" id="IPR029063">
    <property type="entry name" value="SAM-dependent_MTases_sf"/>
</dbReference>
<dbReference type="CDD" id="cd02440">
    <property type="entry name" value="AdoMet_MTases"/>
    <property type="match status" value="1"/>
</dbReference>
<dbReference type="Pfam" id="PF08241">
    <property type="entry name" value="Methyltransf_11"/>
    <property type="match status" value="1"/>
</dbReference>
<evidence type="ECO:0000313" key="2">
    <source>
        <dbReference type="EMBL" id="OGM64891.1"/>
    </source>
</evidence>
<evidence type="ECO:0000313" key="3">
    <source>
        <dbReference type="Proteomes" id="UP000176725"/>
    </source>
</evidence>
<gene>
    <name evidence="2" type="ORF">A2893_04525</name>
</gene>
<dbReference type="EMBL" id="MGHH01000007">
    <property type="protein sequence ID" value="OGM64891.1"/>
    <property type="molecule type" value="Genomic_DNA"/>
</dbReference>